<name>A0ABR2JYK9_9EUKA</name>
<accession>A0ABR2JYK9</accession>
<dbReference type="InterPro" id="IPR036388">
    <property type="entry name" value="WH-like_DNA-bd_sf"/>
</dbReference>
<evidence type="ECO:0000313" key="7">
    <source>
        <dbReference type="EMBL" id="KAK8883797.1"/>
    </source>
</evidence>
<feature type="domain" description="E2F/DP family winged-helix DNA-binding" evidence="6">
    <location>
        <begin position="3"/>
        <end position="68"/>
    </location>
</feature>
<evidence type="ECO:0000259" key="6">
    <source>
        <dbReference type="SMART" id="SM01372"/>
    </source>
</evidence>
<evidence type="ECO:0000256" key="5">
    <source>
        <dbReference type="RuleBase" id="RU003796"/>
    </source>
</evidence>
<keyword evidence="5" id="KW-0539">Nucleus</keyword>
<dbReference type="Gene3D" id="1.10.10.10">
    <property type="entry name" value="Winged helix-like DNA-binding domain superfamily/Winged helix DNA-binding domain"/>
    <property type="match status" value="1"/>
</dbReference>
<dbReference type="InterPro" id="IPR037241">
    <property type="entry name" value="E2F-DP_heterodim"/>
</dbReference>
<comment type="caution">
    <text evidence="7">The sequence shown here is derived from an EMBL/GenBank/DDBJ whole genome shotgun (WGS) entry which is preliminary data.</text>
</comment>
<keyword evidence="8" id="KW-1185">Reference proteome</keyword>
<evidence type="ECO:0000256" key="3">
    <source>
        <dbReference type="ARBA" id="ARBA00023125"/>
    </source>
</evidence>
<dbReference type="SUPFAM" id="SSF46785">
    <property type="entry name" value="Winged helix' DNA-binding domain"/>
    <property type="match status" value="1"/>
</dbReference>
<evidence type="ECO:0000256" key="2">
    <source>
        <dbReference type="ARBA" id="ARBA00023015"/>
    </source>
</evidence>
<dbReference type="SUPFAM" id="SSF144074">
    <property type="entry name" value="E2F-DP heterodimerization region"/>
    <property type="match status" value="1"/>
</dbReference>
<reference evidence="7 8" key="1">
    <citation type="submission" date="2024-04" db="EMBL/GenBank/DDBJ databases">
        <title>Tritrichomonas musculus Genome.</title>
        <authorList>
            <person name="Alves-Ferreira E."/>
            <person name="Grigg M."/>
            <person name="Lorenzi H."/>
            <person name="Galac M."/>
        </authorList>
    </citation>
    <scope>NUCLEOTIDE SEQUENCE [LARGE SCALE GENOMIC DNA]</scope>
    <source>
        <strain evidence="7 8">EAF2021</strain>
    </source>
</reference>
<evidence type="ECO:0000256" key="1">
    <source>
        <dbReference type="ARBA" id="ARBA00010940"/>
    </source>
</evidence>
<dbReference type="InterPro" id="IPR036390">
    <property type="entry name" value="WH_DNA-bd_sf"/>
</dbReference>
<organism evidence="7 8">
    <name type="scientific">Tritrichomonas musculus</name>
    <dbReference type="NCBI Taxonomy" id="1915356"/>
    <lineage>
        <taxon>Eukaryota</taxon>
        <taxon>Metamonada</taxon>
        <taxon>Parabasalia</taxon>
        <taxon>Tritrichomonadida</taxon>
        <taxon>Tritrichomonadidae</taxon>
        <taxon>Tritrichomonas</taxon>
    </lineage>
</organism>
<proteinExistence type="inferred from homology"/>
<dbReference type="Proteomes" id="UP001470230">
    <property type="component" value="Unassembled WGS sequence"/>
</dbReference>
<keyword evidence="3 5" id="KW-0238">DNA-binding</keyword>
<dbReference type="InterPro" id="IPR003316">
    <property type="entry name" value="E2F_WHTH_DNA-bd_dom"/>
</dbReference>
<dbReference type="PANTHER" id="PTHR12081:SF18">
    <property type="entry name" value="TRANSCRIPTION FACTOR E2F2-RELATED"/>
    <property type="match status" value="1"/>
</dbReference>
<evidence type="ECO:0000313" key="8">
    <source>
        <dbReference type="Proteomes" id="UP001470230"/>
    </source>
</evidence>
<gene>
    <name evidence="7" type="ORF">M9Y10_042896</name>
</gene>
<protein>
    <recommendedName>
        <fullName evidence="6">E2F/DP family winged-helix DNA-binding domain-containing protein</fullName>
    </recommendedName>
</protein>
<comment type="similarity">
    <text evidence="1 5">Belongs to the E2F/DP family.</text>
</comment>
<dbReference type="PANTHER" id="PTHR12081">
    <property type="entry name" value="TRANSCRIPTION FACTOR E2F"/>
    <property type="match status" value="1"/>
</dbReference>
<sequence length="181" mass="20586">MSNEKQTLVNLTQGFLKILTEAKGEDVELSYCEKQLKTTKRRLYDVINVLSGVNLVERSGKSKVHCTEEPCNQESLGPEQQMISDQEKELDLLLEKVETELTDLSHSELFKRCAWVSRDELANIFTDENSAFFALSGPQNMSIKRFIAEDESLPHHLLFKDENNEGEIEMCQLTNTATTIA</sequence>
<dbReference type="InterPro" id="IPR015633">
    <property type="entry name" value="E2F"/>
</dbReference>
<dbReference type="Pfam" id="PF02319">
    <property type="entry name" value="WHD_E2F_TDP"/>
    <property type="match status" value="1"/>
</dbReference>
<comment type="subcellular location">
    <subcellularLocation>
        <location evidence="5">Nucleus</location>
    </subcellularLocation>
</comment>
<dbReference type="SMART" id="SM01372">
    <property type="entry name" value="E2F_TDP"/>
    <property type="match status" value="1"/>
</dbReference>
<keyword evidence="2 5" id="KW-0805">Transcription regulation</keyword>
<dbReference type="EMBL" id="JAPFFF010000008">
    <property type="protein sequence ID" value="KAK8883797.1"/>
    <property type="molecule type" value="Genomic_DNA"/>
</dbReference>
<evidence type="ECO:0000256" key="4">
    <source>
        <dbReference type="ARBA" id="ARBA00023163"/>
    </source>
</evidence>
<keyword evidence="4 5" id="KW-0804">Transcription</keyword>